<dbReference type="Proteomes" id="UP000492821">
    <property type="component" value="Unassembled WGS sequence"/>
</dbReference>
<reference evidence="4" key="2">
    <citation type="submission" date="2020-10" db="UniProtKB">
        <authorList>
            <consortium name="WormBaseParasite"/>
        </authorList>
    </citation>
    <scope>IDENTIFICATION</scope>
</reference>
<evidence type="ECO:0000256" key="1">
    <source>
        <dbReference type="SAM" id="Coils"/>
    </source>
</evidence>
<feature type="coiled-coil region" evidence="1">
    <location>
        <begin position="340"/>
        <end position="367"/>
    </location>
</feature>
<evidence type="ECO:0000256" key="2">
    <source>
        <dbReference type="SAM" id="MobiDB-lite"/>
    </source>
</evidence>
<keyword evidence="3" id="KW-1185">Reference proteome</keyword>
<reference evidence="3" key="1">
    <citation type="journal article" date="2013" name="Genetics">
        <title>The draft genome and transcriptome of Panagrellus redivivus are shaped by the harsh demands of a free-living lifestyle.</title>
        <authorList>
            <person name="Srinivasan J."/>
            <person name="Dillman A.R."/>
            <person name="Macchietto M.G."/>
            <person name="Heikkinen L."/>
            <person name="Lakso M."/>
            <person name="Fracchia K.M."/>
            <person name="Antoshechkin I."/>
            <person name="Mortazavi A."/>
            <person name="Wong G."/>
            <person name="Sternberg P.W."/>
        </authorList>
    </citation>
    <scope>NUCLEOTIDE SEQUENCE [LARGE SCALE GENOMIC DNA]</scope>
    <source>
        <strain evidence="3">MT8872</strain>
    </source>
</reference>
<keyword evidence="1" id="KW-0175">Coiled coil</keyword>
<protein>
    <submittedName>
        <fullName evidence="4">THAP-type domain-containing protein</fullName>
    </submittedName>
</protein>
<accession>A0A7E4WBR6</accession>
<proteinExistence type="predicted"/>
<dbReference type="AlphaFoldDB" id="A0A7E4WBR6"/>
<name>A0A7E4WBR6_PANRE</name>
<evidence type="ECO:0000313" key="4">
    <source>
        <dbReference type="WBParaSite" id="Pan_g939.t1"/>
    </source>
</evidence>
<feature type="region of interest" description="Disordered" evidence="2">
    <location>
        <begin position="177"/>
        <end position="197"/>
    </location>
</feature>
<dbReference type="WBParaSite" id="Pan_g939.t1">
    <property type="protein sequence ID" value="Pan_g939.t1"/>
    <property type="gene ID" value="Pan_g939"/>
</dbReference>
<feature type="compositionally biased region" description="Low complexity" evidence="2">
    <location>
        <begin position="181"/>
        <end position="190"/>
    </location>
</feature>
<evidence type="ECO:0000313" key="3">
    <source>
        <dbReference type="Proteomes" id="UP000492821"/>
    </source>
</evidence>
<sequence>MAKAGEQCVFCGWSRRSSWPSVRFYNIPREPGLKKVRWLQSFANRKVSHRDRVCSVHFRSGRPSNDASHEDFAPHLYLDSEPPKEVMHYLDILADKDYQYSKVLAADASVELQESLNKRLIDLCGADDVKCVDKKNIKPAILQRHRKGIKEELVSPDENESCDGSVPAVPKAEVFEYPETSSSSVSSQSSIQPKQEGLKKLRIGNRTRRAIPLDRLFVESTGIQAGQTVTIKCRRSYPVVKKEEVTTESPAYQNEQKPFIGTVSMPPTPQSSYTPNDQCTSFQYPQSSHQYVQNSVPPTPMPPNPTHPVVVKEETDDLDDMPPLVERMEPNPEQIAVEQQHQMQLLLEEENDRLSAMENERLSREQDSLLQMQFRNFMPRGDEFELLGMGFNDQSISDSAFNDNSMESAFMQHPEFQFGFQHDLNYEDGNFFYNEVYDTGFDDLHMSDDAAYFNAGYDHFNPIDTADMHAANVQH</sequence>
<organism evidence="3 4">
    <name type="scientific">Panagrellus redivivus</name>
    <name type="common">Microworm</name>
    <dbReference type="NCBI Taxonomy" id="6233"/>
    <lineage>
        <taxon>Eukaryota</taxon>
        <taxon>Metazoa</taxon>
        <taxon>Ecdysozoa</taxon>
        <taxon>Nematoda</taxon>
        <taxon>Chromadorea</taxon>
        <taxon>Rhabditida</taxon>
        <taxon>Tylenchina</taxon>
        <taxon>Panagrolaimomorpha</taxon>
        <taxon>Panagrolaimoidea</taxon>
        <taxon>Panagrolaimidae</taxon>
        <taxon>Panagrellus</taxon>
    </lineage>
</organism>